<feature type="region of interest" description="Disordered" evidence="7">
    <location>
        <begin position="32"/>
        <end position="63"/>
    </location>
</feature>
<comment type="catalytic activity">
    <reaction evidence="1">
        <text>S-ubiquitinyl-[E2 ubiquitin-conjugating enzyme]-L-cysteine + [acceptor protein]-L-lysine = [E2 ubiquitin-conjugating enzyme]-L-cysteine + N(6)-ubiquitinyl-[acceptor protein]-L-lysine.</text>
        <dbReference type="EC" id="2.3.2.26"/>
    </reaction>
</comment>
<comment type="caution">
    <text evidence="6">Lacks conserved residue(s) required for the propagation of feature annotation.</text>
</comment>
<sequence length="807" mass="88042">MARCSLALVVFSVLVPPQAAVLLAAAPEDVAGRADGEPREPPPDQRPTKAVTPRADSRALDSAEDAPSFFRRAVRFFGGGEADRRLQMPADYSYGMRRPYYGPSYDLYGDISFGFGFGYDDGDDWQYGDDWVTLVDDEPSSLDADDDDWVTGVDDLFGGFGGADDFFGDGGFGFLDDANYDADCAEYGDECSSLDCCGGESCFRKNDDFAYCLETCPAQADWACYVPPCADKGERCDDETDCCGSHSCFWKVDEDVGECFKSCPDTEDFECYEPPCAEDGDACGSDDDCCSGKHGCFQKTASRAECKRGCPNDPAWACHVPPPPPDEAESVDEEEEEDIDEEEEEDGDEEEEEAEDEEEEEDGDEEEEEAEEPTRACPAIREADACPEEVDIAPCDAVGLVPGDFCEGDGECGTDRGLDNCAEADMYVVAGVGVDLVVVLEGVTAEEFRKTFVAERFADAVAADDRVPPPGDLCEGDGECGTDAGLDNCDDAAPHRAPTSTRPGPGPWSGVAALRAKLETLRSPWQRGVMPTVRRDRLLADCYAKLRKLTDAQWRWPFFFTIAGEKGLDAGGVGREVFRLATPQIFATEFGLFRTADGGADLTYTVQDDATVATRELVRGGADVAVTEANKDEFVALRLKDALVETSKRSVAAFLAGVYAVVPPEALLLVTAAELELMLCGTRELDVDEWRRHTTYKGAFAKAGEAHDVVRWFWEAVAAYAPERRAKLLQWCTGHGRVPVQGFSHLMGRDGVLRPFTLTSIALDQACFPRAHTCFNRIDIPLFAARDELRRAFDLVLDLGDQSFSMD</sequence>
<gene>
    <name evidence="10" type="ORF">SO694_0006019</name>
</gene>
<feature type="compositionally biased region" description="Acidic residues" evidence="7">
    <location>
        <begin position="326"/>
        <end position="371"/>
    </location>
</feature>
<evidence type="ECO:0000256" key="2">
    <source>
        <dbReference type="ARBA" id="ARBA00004906"/>
    </source>
</evidence>
<keyword evidence="5 6" id="KW-0833">Ubl conjugation pathway</keyword>
<protein>
    <recommendedName>
        <fullName evidence="3">HECT-type E3 ubiquitin transferase</fullName>
        <ecNumber evidence="3">2.3.2.26</ecNumber>
    </recommendedName>
</protein>
<evidence type="ECO:0000256" key="6">
    <source>
        <dbReference type="PROSITE-ProRule" id="PRU00104"/>
    </source>
</evidence>
<evidence type="ECO:0000256" key="5">
    <source>
        <dbReference type="ARBA" id="ARBA00022786"/>
    </source>
</evidence>
<name>A0ABR1FR52_AURAN</name>
<feature type="active site" description="Glycyl thioester intermediate" evidence="6">
    <location>
        <position position="774"/>
    </location>
</feature>
<feature type="chain" id="PRO_5045712333" description="HECT-type E3 ubiquitin transferase" evidence="8">
    <location>
        <begin position="21"/>
        <end position="807"/>
    </location>
</feature>
<accession>A0ABR1FR52</accession>
<dbReference type="Pfam" id="PF00632">
    <property type="entry name" value="HECT"/>
    <property type="match status" value="1"/>
</dbReference>
<evidence type="ECO:0000256" key="8">
    <source>
        <dbReference type="SAM" id="SignalP"/>
    </source>
</evidence>
<dbReference type="PANTHER" id="PTHR11254:SF440">
    <property type="entry name" value="E3 UBIQUITIN-PROTEIN LIGASE NEDD-4"/>
    <property type="match status" value="1"/>
</dbReference>
<keyword evidence="11" id="KW-1185">Reference proteome</keyword>
<dbReference type="Proteomes" id="UP001363151">
    <property type="component" value="Unassembled WGS sequence"/>
</dbReference>
<evidence type="ECO:0000313" key="11">
    <source>
        <dbReference type="Proteomes" id="UP001363151"/>
    </source>
</evidence>
<feature type="region of interest" description="Disordered" evidence="7">
    <location>
        <begin position="489"/>
        <end position="508"/>
    </location>
</feature>
<dbReference type="EMBL" id="JBBJCI010000286">
    <property type="protein sequence ID" value="KAK7236176.1"/>
    <property type="molecule type" value="Genomic_DNA"/>
</dbReference>
<organism evidence="10 11">
    <name type="scientific">Aureococcus anophagefferens</name>
    <name type="common">Harmful bloom alga</name>
    <dbReference type="NCBI Taxonomy" id="44056"/>
    <lineage>
        <taxon>Eukaryota</taxon>
        <taxon>Sar</taxon>
        <taxon>Stramenopiles</taxon>
        <taxon>Ochrophyta</taxon>
        <taxon>Pelagophyceae</taxon>
        <taxon>Pelagomonadales</taxon>
        <taxon>Pelagomonadaceae</taxon>
        <taxon>Aureococcus</taxon>
    </lineage>
</organism>
<dbReference type="PROSITE" id="PS50237">
    <property type="entry name" value="HECT"/>
    <property type="match status" value="2"/>
</dbReference>
<keyword evidence="8" id="KW-0732">Signal</keyword>
<dbReference type="GO" id="GO:0016874">
    <property type="term" value="F:ligase activity"/>
    <property type="evidence" value="ECO:0007669"/>
    <property type="project" value="UniProtKB-KW"/>
</dbReference>
<dbReference type="Gene3D" id="3.90.1750.10">
    <property type="entry name" value="Hect, E3 ligase catalytic domains"/>
    <property type="match status" value="1"/>
</dbReference>
<keyword evidence="4" id="KW-0808">Transferase</keyword>
<evidence type="ECO:0000256" key="3">
    <source>
        <dbReference type="ARBA" id="ARBA00012485"/>
    </source>
</evidence>
<proteinExistence type="predicted"/>
<feature type="signal peptide" evidence="8">
    <location>
        <begin position="1"/>
        <end position="20"/>
    </location>
</feature>
<feature type="compositionally biased region" description="Basic and acidic residues" evidence="7">
    <location>
        <begin position="32"/>
        <end position="47"/>
    </location>
</feature>
<dbReference type="PANTHER" id="PTHR11254">
    <property type="entry name" value="HECT DOMAIN UBIQUITIN-PROTEIN LIGASE"/>
    <property type="match status" value="1"/>
</dbReference>
<keyword evidence="10" id="KW-0436">Ligase</keyword>
<feature type="region of interest" description="Disordered" evidence="7">
    <location>
        <begin position="317"/>
        <end position="378"/>
    </location>
</feature>
<dbReference type="Gene3D" id="3.30.2410.10">
    <property type="entry name" value="Hect, E3 ligase catalytic domain"/>
    <property type="match status" value="1"/>
</dbReference>
<evidence type="ECO:0000256" key="4">
    <source>
        <dbReference type="ARBA" id="ARBA00022679"/>
    </source>
</evidence>
<dbReference type="InterPro" id="IPR000569">
    <property type="entry name" value="HECT_dom"/>
</dbReference>
<dbReference type="SMART" id="SM00119">
    <property type="entry name" value="HECTc"/>
    <property type="match status" value="1"/>
</dbReference>
<comment type="caution">
    <text evidence="10">The sequence shown here is derived from an EMBL/GenBank/DDBJ whole genome shotgun (WGS) entry which is preliminary data.</text>
</comment>
<evidence type="ECO:0000313" key="10">
    <source>
        <dbReference type="EMBL" id="KAK7236176.1"/>
    </source>
</evidence>
<evidence type="ECO:0000256" key="1">
    <source>
        <dbReference type="ARBA" id="ARBA00000885"/>
    </source>
</evidence>
<feature type="domain" description="HECT" evidence="9">
    <location>
        <begin position="546"/>
        <end position="601"/>
    </location>
</feature>
<dbReference type="InterPro" id="IPR050409">
    <property type="entry name" value="E3_ubiq-protein_ligase"/>
</dbReference>
<feature type="domain" description="HECT" evidence="9">
    <location>
        <begin position="613"/>
        <end position="807"/>
    </location>
</feature>
<dbReference type="SUPFAM" id="SSF56204">
    <property type="entry name" value="Hect, E3 ligase catalytic domain"/>
    <property type="match status" value="1"/>
</dbReference>
<comment type="pathway">
    <text evidence="2">Protein modification; protein ubiquitination.</text>
</comment>
<reference evidence="10 11" key="1">
    <citation type="submission" date="2024-03" db="EMBL/GenBank/DDBJ databases">
        <title>Aureococcus anophagefferens CCMP1851 and Kratosvirus quantuckense: Draft genome of a second virus-susceptible host strain in the model system.</title>
        <authorList>
            <person name="Chase E."/>
            <person name="Truchon A.R."/>
            <person name="Schepens W."/>
            <person name="Wilhelm S.W."/>
        </authorList>
    </citation>
    <scope>NUCLEOTIDE SEQUENCE [LARGE SCALE GENOMIC DNA]</scope>
    <source>
        <strain evidence="10 11">CCMP1851</strain>
    </source>
</reference>
<dbReference type="InterPro" id="IPR035983">
    <property type="entry name" value="Hect_E3_ubiquitin_ligase"/>
</dbReference>
<dbReference type="EC" id="2.3.2.26" evidence="3"/>
<evidence type="ECO:0000259" key="9">
    <source>
        <dbReference type="PROSITE" id="PS50237"/>
    </source>
</evidence>
<evidence type="ECO:0000256" key="7">
    <source>
        <dbReference type="SAM" id="MobiDB-lite"/>
    </source>
</evidence>